<keyword evidence="2" id="KW-1133">Transmembrane helix</keyword>
<evidence type="ECO:0000256" key="1">
    <source>
        <dbReference type="SAM" id="MobiDB-lite"/>
    </source>
</evidence>
<feature type="region of interest" description="Disordered" evidence="1">
    <location>
        <begin position="1"/>
        <end position="21"/>
    </location>
</feature>
<keyword evidence="2" id="KW-0472">Membrane</keyword>
<feature type="transmembrane region" description="Helical" evidence="2">
    <location>
        <begin position="117"/>
        <end position="141"/>
    </location>
</feature>
<organism evidence="3 4">
    <name type="scientific">Recurvomyces mirabilis</name>
    <dbReference type="NCBI Taxonomy" id="574656"/>
    <lineage>
        <taxon>Eukaryota</taxon>
        <taxon>Fungi</taxon>
        <taxon>Dikarya</taxon>
        <taxon>Ascomycota</taxon>
        <taxon>Pezizomycotina</taxon>
        <taxon>Dothideomycetes</taxon>
        <taxon>Dothideomycetidae</taxon>
        <taxon>Mycosphaerellales</taxon>
        <taxon>Teratosphaeriaceae</taxon>
        <taxon>Recurvomyces</taxon>
    </lineage>
</organism>
<sequence length="186" mass="20777">MATSRLRKTFAYPDSDSEPSDLDEEHQEQLINTLQAEDLTRTTLYRNLFSAIPAIGALFFLYTLLFSSRNAQERLLALLSASSLCCTAYILLYMPLEASRRKGKVAMYKVEAARGPVEAYLVYLNAALAGLLSLACVVSLRKVDYEGAWRQALPAVILGLTLFVRQQLAPLDLEELQKAKYDYKGA</sequence>
<feature type="transmembrane region" description="Helical" evidence="2">
    <location>
        <begin position="75"/>
        <end position="96"/>
    </location>
</feature>
<comment type="caution">
    <text evidence="3">The sequence shown here is derived from an EMBL/GenBank/DDBJ whole genome shotgun (WGS) entry which is preliminary data.</text>
</comment>
<accession>A0AAE0TTD1</accession>
<reference evidence="3" key="1">
    <citation type="submission" date="2023-07" db="EMBL/GenBank/DDBJ databases">
        <title>Black Yeasts Isolated from many extreme environments.</title>
        <authorList>
            <person name="Coleine C."/>
            <person name="Stajich J.E."/>
            <person name="Selbmann L."/>
        </authorList>
    </citation>
    <scope>NUCLEOTIDE SEQUENCE</scope>
    <source>
        <strain evidence="3">CCFEE 5485</strain>
    </source>
</reference>
<evidence type="ECO:0000256" key="2">
    <source>
        <dbReference type="SAM" id="Phobius"/>
    </source>
</evidence>
<proteinExistence type="predicted"/>
<gene>
    <name evidence="3" type="ORF">LTR78_009590</name>
</gene>
<protein>
    <submittedName>
        <fullName evidence="3">Uncharacterized protein</fullName>
    </submittedName>
</protein>
<keyword evidence="2" id="KW-0812">Transmembrane</keyword>
<evidence type="ECO:0000313" key="3">
    <source>
        <dbReference type="EMBL" id="KAK3670486.1"/>
    </source>
</evidence>
<keyword evidence="4" id="KW-1185">Reference proteome</keyword>
<name>A0AAE0TTD1_9PEZI</name>
<feature type="transmembrane region" description="Helical" evidence="2">
    <location>
        <begin position="48"/>
        <end position="69"/>
    </location>
</feature>
<dbReference type="Proteomes" id="UP001274830">
    <property type="component" value="Unassembled WGS sequence"/>
</dbReference>
<dbReference type="EMBL" id="JAUTXT010000055">
    <property type="protein sequence ID" value="KAK3670486.1"/>
    <property type="molecule type" value="Genomic_DNA"/>
</dbReference>
<dbReference type="AlphaFoldDB" id="A0AAE0TTD1"/>
<evidence type="ECO:0000313" key="4">
    <source>
        <dbReference type="Proteomes" id="UP001274830"/>
    </source>
</evidence>